<dbReference type="PANTHER" id="PTHR43335:SF4">
    <property type="entry name" value="ABC TRANSPORTER, ATP-BINDING PROTEIN"/>
    <property type="match status" value="1"/>
</dbReference>
<dbReference type="Proteomes" id="UP000711614">
    <property type="component" value="Unassembled WGS sequence"/>
</dbReference>
<dbReference type="InterPro" id="IPR027417">
    <property type="entry name" value="P-loop_NTPase"/>
</dbReference>
<dbReference type="Pfam" id="PF00005">
    <property type="entry name" value="ABC_tran"/>
    <property type="match status" value="1"/>
</dbReference>
<dbReference type="InterPro" id="IPR003439">
    <property type="entry name" value="ABC_transporter-like_ATP-bd"/>
</dbReference>
<dbReference type="InterPro" id="IPR003593">
    <property type="entry name" value="AAA+_ATPase"/>
</dbReference>
<evidence type="ECO:0000256" key="1">
    <source>
        <dbReference type="ARBA" id="ARBA00005417"/>
    </source>
</evidence>
<dbReference type="GO" id="GO:0005524">
    <property type="term" value="F:ATP binding"/>
    <property type="evidence" value="ECO:0007669"/>
    <property type="project" value="UniProtKB-KW"/>
</dbReference>
<dbReference type="PANTHER" id="PTHR43335">
    <property type="entry name" value="ABC TRANSPORTER, ATP-BINDING PROTEIN"/>
    <property type="match status" value="1"/>
</dbReference>
<dbReference type="SMART" id="SM00382">
    <property type="entry name" value="AAA"/>
    <property type="match status" value="1"/>
</dbReference>
<dbReference type="Gene3D" id="3.40.50.300">
    <property type="entry name" value="P-loop containing nucleotide triphosphate hydrolases"/>
    <property type="match status" value="1"/>
</dbReference>
<accession>A0ABS4Z1U4</accession>
<comment type="caution">
    <text evidence="6">The sequence shown here is derived from an EMBL/GenBank/DDBJ whole genome shotgun (WGS) entry which is preliminary data.</text>
</comment>
<comment type="similarity">
    <text evidence="1">Belongs to the ABC transporter superfamily.</text>
</comment>
<evidence type="ECO:0000259" key="5">
    <source>
        <dbReference type="PROSITE" id="PS50893"/>
    </source>
</evidence>
<evidence type="ECO:0000313" key="6">
    <source>
        <dbReference type="EMBL" id="MBP2414695.1"/>
    </source>
</evidence>
<keyword evidence="3" id="KW-0547">Nucleotide-binding</keyword>
<reference evidence="6 7" key="1">
    <citation type="submission" date="2021-03" db="EMBL/GenBank/DDBJ databases">
        <title>Sequencing the genomes of 1000 actinobacteria strains.</title>
        <authorList>
            <person name="Klenk H.-P."/>
        </authorList>
    </citation>
    <scope>NUCLEOTIDE SEQUENCE [LARGE SCALE GENOMIC DNA]</scope>
    <source>
        <strain evidence="6 7">DSM 16005</strain>
    </source>
</reference>
<gene>
    <name evidence="6" type="ORF">JOF48_003494</name>
</gene>
<dbReference type="PROSITE" id="PS50893">
    <property type="entry name" value="ABC_TRANSPORTER_2"/>
    <property type="match status" value="1"/>
</dbReference>
<evidence type="ECO:0000256" key="2">
    <source>
        <dbReference type="ARBA" id="ARBA00022448"/>
    </source>
</evidence>
<keyword evidence="2" id="KW-0813">Transport</keyword>
<evidence type="ECO:0000256" key="4">
    <source>
        <dbReference type="ARBA" id="ARBA00022840"/>
    </source>
</evidence>
<dbReference type="SUPFAM" id="SSF52540">
    <property type="entry name" value="P-loop containing nucleoside triphosphate hydrolases"/>
    <property type="match status" value="1"/>
</dbReference>
<dbReference type="EMBL" id="JAGIOI010000001">
    <property type="protein sequence ID" value="MBP2414695.1"/>
    <property type="molecule type" value="Genomic_DNA"/>
</dbReference>
<evidence type="ECO:0000313" key="7">
    <source>
        <dbReference type="Proteomes" id="UP000711614"/>
    </source>
</evidence>
<dbReference type="RefSeq" id="WP_209682913.1">
    <property type="nucleotide sequence ID" value="NZ_JAGIOI010000001.1"/>
</dbReference>
<keyword evidence="7" id="KW-1185">Reference proteome</keyword>
<keyword evidence="4 6" id="KW-0067">ATP-binding</keyword>
<evidence type="ECO:0000256" key="3">
    <source>
        <dbReference type="ARBA" id="ARBA00022741"/>
    </source>
</evidence>
<organism evidence="6 7">
    <name type="scientific">Arthrobacter stackebrandtii</name>
    <dbReference type="NCBI Taxonomy" id="272161"/>
    <lineage>
        <taxon>Bacteria</taxon>
        <taxon>Bacillati</taxon>
        <taxon>Actinomycetota</taxon>
        <taxon>Actinomycetes</taxon>
        <taxon>Micrococcales</taxon>
        <taxon>Micrococcaceae</taxon>
        <taxon>Arthrobacter</taxon>
    </lineage>
</organism>
<name>A0ABS4Z1U4_9MICC</name>
<protein>
    <submittedName>
        <fullName evidence="6">ABC-2 type transport system ATP-binding protein</fullName>
    </submittedName>
</protein>
<proteinExistence type="inferred from homology"/>
<sequence length="236" mass="24543">MLQFNSLSKRHGSHAALSDVSFQALPGRVTAFLGPNGAGKSSTLRILLGLDRPTTGTALVNGQAYSKLPDPLRTVGSMLDGSGAHRSRTARNHLAWVARAGGIPQRRVGEVLEQVGLADSGRTRVGQFSLGMGQRLGLAAALLGEPEALVLDEPVNGLDPEGIRWIRRLLRGHADAGGTVLLSSHLMGEVAEIADDLVVITAGRVVADGGVAQVTAGFASLEDAFFALTGGAEARR</sequence>
<feature type="domain" description="ABC transporter" evidence="5">
    <location>
        <begin position="2"/>
        <end position="227"/>
    </location>
</feature>